<sequence length="109" mass="12140">MLSALQQINSLSKYLLARLYSGDKNRKAAAGSRKFLLSRERCSLSVYGGFRDVPAMGQGVFWTVAIPRIKGAKRALVGVQSWQEREKCMSPLFTPEASSHRVAKILKKP</sequence>
<evidence type="ECO:0000313" key="2">
    <source>
        <dbReference type="Proteomes" id="UP001176941"/>
    </source>
</evidence>
<protein>
    <submittedName>
        <fullName evidence="1">Uncharacterized protein</fullName>
    </submittedName>
</protein>
<reference evidence="1" key="1">
    <citation type="submission" date="2023-04" db="EMBL/GenBank/DDBJ databases">
        <authorList>
            <consortium name="ELIXIR-Norway"/>
        </authorList>
    </citation>
    <scope>NUCLEOTIDE SEQUENCE [LARGE SCALE GENOMIC DNA]</scope>
</reference>
<name>A0ABN8Y3F5_RANTA</name>
<dbReference type="Proteomes" id="UP001176941">
    <property type="component" value="Chromosome 13"/>
</dbReference>
<accession>A0ABN8Y3F5</accession>
<gene>
    <name evidence="1" type="ORF">MRATA1EN1_LOCUS5075</name>
</gene>
<keyword evidence="2" id="KW-1185">Reference proteome</keyword>
<proteinExistence type="predicted"/>
<evidence type="ECO:0000313" key="1">
    <source>
        <dbReference type="EMBL" id="CAI9156113.1"/>
    </source>
</evidence>
<organism evidence="1 2">
    <name type="scientific">Rangifer tarandus platyrhynchus</name>
    <name type="common">Svalbard reindeer</name>
    <dbReference type="NCBI Taxonomy" id="3082113"/>
    <lineage>
        <taxon>Eukaryota</taxon>
        <taxon>Metazoa</taxon>
        <taxon>Chordata</taxon>
        <taxon>Craniata</taxon>
        <taxon>Vertebrata</taxon>
        <taxon>Euteleostomi</taxon>
        <taxon>Mammalia</taxon>
        <taxon>Eutheria</taxon>
        <taxon>Laurasiatheria</taxon>
        <taxon>Artiodactyla</taxon>
        <taxon>Ruminantia</taxon>
        <taxon>Pecora</taxon>
        <taxon>Cervidae</taxon>
        <taxon>Odocoileinae</taxon>
        <taxon>Rangifer</taxon>
    </lineage>
</organism>
<dbReference type="EMBL" id="OX459949">
    <property type="protein sequence ID" value="CAI9156113.1"/>
    <property type="molecule type" value="Genomic_DNA"/>
</dbReference>